<sequence>MLKKITIFVLVLLLAVPYSHSFALNDKSTMIFADGKRVVFNIEPITEKGIVYVEVKPLMKALGATLSYDSKTKNWIGKNDKYTFSFKSDSDQIIINGKKDTINMPKIVGGSTFIPVRMVKKLGHGVTTYYNRIIIGPFYKTVHDDLLDVSWEMTTQEVKTVKKEKIVSEVKDGNETTIIYQQKIGIFDFPGKAAYVFINNKLESIRVTIDDTSFNTNYKAYLDFNIEYGELYGWAYDYLKWNDEITKKAYFKVYGNDIEGMISAAITARDLKLFEYHDYHDTQVSFSFSNVGSIYKPHYITLVLLSRKDVEWRAVEQVDTP</sequence>
<gene>
    <name evidence="2" type="ORF">FPZ45_15170</name>
</gene>
<evidence type="ECO:0000313" key="2">
    <source>
        <dbReference type="EMBL" id="TVX98646.1"/>
    </source>
</evidence>
<dbReference type="Pfam" id="PF07833">
    <property type="entry name" value="Cu_amine_oxidN1"/>
    <property type="match status" value="1"/>
</dbReference>
<proteinExistence type="predicted"/>
<protein>
    <submittedName>
        <fullName evidence="2">Copper amine oxidase N-terminal domain-containing protein</fullName>
    </submittedName>
</protein>
<reference evidence="2 3" key="1">
    <citation type="submission" date="2019-07" db="EMBL/GenBank/DDBJ databases">
        <authorList>
            <person name="Kim J."/>
        </authorList>
    </citation>
    <scope>NUCLEOTIDE SEQUENCE [LARGE SCALE GENOMIC DNA]</scope>
    <source>
        <strain evidence="2 3">G13</strain>
    </source>
</reference>
<dbReference type="InterPro" id="IPR036582">
    <property type="entry name" value="Mao_N_sf"/>
</dbReference>
<keyword evidence="3" id="KW-1185">Reference proteome</keyword>
<dbReference type="OrthoDB" id="1656058at2"/>
<name>A0A559JFK5_9BACL</name>
<organism evidence="2 3">
    <name type="scientific">Cohnella terricola</name>
    <dbReference type="NCBI Taxonomy" id="1289167"/>
    <lineage>
        <taxon>Bacteria</taxon>
        <taxon>Bacillati</taxon>
        <taxon>Bacillota</taxon>
        <taxon>Bacilli</taxon>
        <taxon>Bacillales</taxon>
        <taxon>Paenibacillaceae</taxon>
        <taxon>Cohnella</taxon>
    </lineage>
</organism>
<dbReference type="Proteomes" id="UP000316330">
    <property type="component" value="Unassembled WGS sequence"/>
</dbReference>
<dbReference type="SUPFAM" id="SSF55383">
    <property type="entry name" value="Copper amine oxidase, domain N"/>
    <property type="match status" value="1"/>
</dbReference>
<dbReference type="Gene3D" id="3.30.457.10">
    <property type="entry name" value="Copper amine oxidase-like, N-terminal domain"/>
    <property type="match status" value="1"/>
</dbReference>
<evidence type="ECO:0000259" key="1">
    <source>
        <dbReference type="Pfam" id="PF07833"/>
    </source>
</evidence>
<dbReference type="RefSeq" id="WP_144703392.1">
    <property type="nucleotide sequence ID" value="NZ_VNJJ01000008.1"/>
</dbReference>
<feature type="domain" description="Copper amine oxidase-like N-terminal" evidence="1">
    <location>
        <begin position="33"/>
        <end position="123"/>
    </location>
</feature>
<dbReference type="AlphaFoldDB" id="A0A559JFK5"/>
<dbReference type="InterPro" id="IPR012854">
    <property type="entry name" value="Cu_amine_oxidase-like_N"/>
</dbReference>
<comment type="caution">
    <text evidence="2">The sequence shown here is derived from an EMBL/GenBank/DDBJ whole genome shotgun (WGS) entry which is preliminary data.</text>
</comment>
<dbReference type="EMBL" id="VNJJ01000008">
    <property type="protein sequence ID" value="TVX98646.1"/>
    <property type="molecule type" value="Genomic_DNA"/>
</dbReference>
<evidence type="ECO:0000313" key="3">
    <source>
        <dbReference type="Proteomes" id="UP000316330"/>
    </source>
</evidence>
<accession>A0A559JFK5</accession>